<dbReference type="InterPro" id="IPR012349">
    <property type="entry name" value="Split_barrel_FMN-bd"/>
</dbReference>
<gene>
    <name evidence="2" type="ORF">JOF36_005486</name>
</gene>
<dbReference type="Proteomes" id="UP001519295">
    <property type="component" value="Unassembled WGS sequence"/>
</dbReference>
<evidence type="ECO:0000313" key="3">
    <source>
        <dbReference type="Proteomes" id="UP001519295"/>
    </source>
</evidence>
<dbReference type="SUPFAM" id="SSF50475">
    <property type="entry name" value="FMN-binding split barrel"/>
    <property type="match status" value="1"/>
</dbReference>
<protein>
    <submittedName>
        <fullName evidence="2">Flavin reductase (DIM6/NTAB) family NADH-FMN oxidoreductase RutF</fullName>
    </submittedName>
</protein>
<evidence type="ECO:0000313" key="2">
    <source>
        <dbReference type="EMBL" id="MBP2369790.1"/>
    </source>
</evidence>
<dbReference type="Gene3D" id="2.30.110.10">
    <property type="entry name" value="Electron Transport, Fmn-binding Protein, Chain A"/>
    <property type="match status" value="1"/>
</dbReference>
<dbReference type="EMBL" id="JAGINU010000001">
    <property type="protein sequence ID" value="MBP2369790.1"/>
    <property type="molecule type" value="Genomic_DNA"/>
</dbReference>
<keyword evidence="3" id="KW-1185">Reference proteome</keyword>
<feature type="domain" description="Flavin reductase like" evidence="1">
    <location>
        <begin position="15"/>
        <end position="154"/>
    </location>
</feature>
<name>A0ABS4W0U9_9PSEU</name>
<evidence type="ECO:0000259" key="1">
    <source>
        <dbReference type="SMART" id="SM00903"/>
    </source>
</evidence>
<organism evidence="2 3">
    <name type="scientific">Pseudonocardia parietis</name>
    <dbReference type="NCBI Taxonomy" id="570936"/>
    <lineage>
        <taxon>Bacteria</taxon>
        <taxon>Bacillati</taxon>
        <taxon>Actinomycetota</taxon>
        <taxon>Actinomycetes</taxon>
        <taxon>Pseudonocardiales</taxon>
        <taxon>Pseudonocardiaceae</taxon>
        <taxon>Pseudonocardia</taxon>
    </lineage>
</organism>
<comment type="caution">
    <text evidence="2">The sequence shown here is derived from an EMBL/GenBank/DDBJ whole genome shotgun (WGS) entry which is preliminary data.</text>
</comment>
<proteinExistence type="predicted"/>
<reference evidence="2 3" key="1">
    <citation type="submission" date="2021-03" db="EMBL/GenBank/DDBJ databases">
        <title>Sequencing the genomes of 1000 actinobacteria strains.</title>
        <authorList>
            <person name="Klenk H.-P."/>
        </authorList>
    </citation>
    <scope>NUCLEOTIDE SEQUENCE [LARGE SCALE GENOMIC DNA]</scope>
    <source>
        <strain evidence="2 3">DSM 45256</strain>
    </source>
</reference>
<dbReference type="InterPro" id="IPR002563">
    <property type="entry name" value="Flavin_Rdtase-like_dom"/>
</dbReference>
<sequence length="200" mass="21492">MSVDLDAANYALSGLRPFPVAVTTIDGDEVNGLISLSAGAASIVPEAPRATISLTKYNKTHDMVLNSGVFVMHLLAAAPEEALEDSLEILKGLGGSSGRDGDKLSRFRTKPGVTGAPILLDTLCYVEARVVKTLDMDESTLFVGDVVGSERFGTGEKLRVGEAWKRLPREWIEQYDTNHVPQLASARRYRGLPEDGPAGH</sequence>
<dbReference type="SMART" id="SM00903">
    <property type="entry name" value="Flavin_Reduct"/>
    <property type="match status" value="1"/>
</dbReference>
<dbReference type="Pfam" id="PF01613">
    <property type="entry name" value="Flavin_Reduct"/>
    <property type="match status" value="1"/>
</dbReference>
<accession>A0ABS4W0U9</accession>
<dbReference type="RefSeq" id="WP_210032325.1">
    <property type="nucleotide sequence ID" value="NZ_JAGINU010000001.1"/>
</dbReference>